<name>A0A507CYG8_9FUNG</name>
<sequence length="68" mass="7652">MKSRHFDRFAWKRLRSCALSEFCLDYTSVSEASMDNFIMGGPKLIALPRLPVSVNDGVGNPIDECDGW</sequence>
<dbReference type="EMBL" id="QEAM01000190">
    <property type="protein sequence ID" value="TPX44259.1"/>
    <property type="molecule type" value="Genomic_DNA"/>
</dbReference>
<evidence type="ECO:0000313" key="3">
    <source>
        <dbReference type="Proteomes" id="UP000317494"/>
    </source>
</evidence>
<dbReference type="EMBL" id="QEAN01000598">
    <property type="protein sequence ID" value="TPX31761.1"/>
    <property type="molecule type" value="Genomic_DNA"/>
</dbReference>
<evidence type="ECO:0000313" key="2">
    <source>
        <dbReference type="EMBL" id="TPX44259.1"/>
    </source>
</evidence>
<accession>A0A507CYG8</accession>
<protein>
    <submittedName>
        <fullName evidence="2">Uncharacterized protein</fullName>
    </submittedName>
</protein>
<gene>
    <name evidence="2" type="ORF">SeLEV6574_g04606</name>
    <name evidence="1" type="ORF">SeMB42_g07705</name>
</gene>
<dbReference type="Proteomes" id="UP000320475">
    <property type="component" value="Unassembled WGS sequence"/>
</dbReference>
<proteinExistence type="predicted"/>
<organism evidence="2 4">
    <name type="scientific">Synchytrium endobioticum</name>
    <dbReference type="NCBI Taxonomy" id="286115"/>
    <lineage>
        <taxon>Eukaryota</taxon>
        <taxon>Fungi</taxon>
        <taxon>Fungi incertae sedis</taxon>
        <taxon>Chytridiomycota</taxon>
        <taxon>Chytridiomycota incertae sedis</taxon>
        <taxon>Chytridiomycetes</taxon>
        <taxon>Synchytriales</taxon>
        <taxon>Synchytriaceae</taxon>
        <taxon>Synchytrium</taxon>
    </lineage>
</organism>
<dbReference type="VEuPathDB" id="FungiDB:SeMB42_g07705"/>
<keyword evidence="3" id="KW-1185">Reference proteome</keyword>
<evidence type="ECO:0000313" key="1">
    <source>
        <dbReference type="EMBL" id="TPX31761.1"/>
    </source>
</evidence>
<dbReference type="Proteomes" id="UP000317494">
    <property type="component" value="Unassembled WGS sequence"/>
</dbReference>
<dbReference type="AlphaFoldDB" id="A0A507CYG8"/>
<evidence type="ECO:0000313" key="4">
    <source>
        <dbReference type="Proteomes" id="UP000320475"/>
    </source>
</evidence>
<reference evidence="3 4" key="1">
    <citation type="journal article" date="2019" name="Sci. Rep.">
        <title>Comparative genomics of chytrid fungi reveal insights into the obligate biotrophic and pathogenic lifestyle of Synchytrium endobioticum.</title>
        <authorList>
            <person name="van de Vossenberg B.T.L.H."/>
            <person name="Warris S."/>
            <person name="Nguyen H.D.T."/>
            <person name="van Gent-Pelzer M.P.E."/>
            <person name="Joly D.L."/>
            <person name="van de Geest H.C."/>
            <person name="Bonants P.J.M."/>
            <person name="Smith D.S."/>
            <person name="Levesque C.A."/>
            <person name="van der Lee T.A.J."/>
        </authorList>
    </citation>
    <scope>NUCLEOTIDE SEQUENCE [LARGE SCALE GENOMIC DNA]</scope>
    <source>
        <strain evidence="2 4">LEV6574</strain>
        <strain evidence="1 3">MB42</strain>
    </source>
</reference>
<comment type="caution">
    <text evidence="2">The sequence shown here is derived from an EMBL/GenBank/DDBJ whole genome shotgun (WGS) entry which is preliminary data.</text>
</comment>